<name>A0A423I303_9PSED</name>
<gene>
    <name evidence="1" type="ORF">BK662_00410</name>
</gene>
<sequence length="86" mass="9829">MTALEQIVKTECIRDLLLVFAISLAFPSIDRMFGRYRFDVIASGELVRTYERLFEECVLAEGVGAVAIKGPNWKAPQFVIEKRYVE</sequence>
<organism evidence="1 2">
    <name type="scientific">Pseudomonas frederiksbergensis</name>
    <dbReference type="NCBI Taxonomy" id="104087"/>
    <lineage>
        <taxon>Bacteria</taxon>
        <taxon>Pseudomonadati</taxon>
        <taxon>Pseudomonadota</taxon>
        <taxon>Gammaproteobacteria</taxon>
        <taxon>Pseudomonadales</taxon>
        <taxon>Pseudomonadaceae</taxon>
        <taxon>Pseudomonas</taxon>
    </lineage>
</organism>
<comment type="caution">
    <text evidence="1">The sequence shown here is derived from an EMBL/GenBank/DDBJ whole genome shotgun (WGS) entry which is preliminary data.</text>
</comment>
<dbReference type="Proteomes" id="UP000284002">
    <property type="component" value="Unassembled WGS sequence"/>
</dbReference>
<protein>
    <submittedName>
        <fullName evidence="1">Immunity protein</fullName>
    </submittedName>
</protein>
<proteinExistence type="predicted"/>
<accession>A0A423I303</accession>
<evidence type="ECO:0000313" key="1">
    <source>
        <dbReference type="EMBL" id="RON19816.1"/>
    </source>
</evidence>
<reference evidence="1 2" key="1">
    <citation type="submission" date="2016-10" db="EMBL/GenBank/DDBJ databases">
        <title>Comparative genome analysis of multiple Pseudomonas spp. focuses on biocontrol and plant growth promoting traits.</title>
        <authorList>
            <person name="Tao X.-Y."/>
            <person name="Taylor C.G."/>
        </authorList>
    </citation>
    <scope>NUCLEOTIDE SEQUENCE [LARGE SCALE GENOMIC DNA]</scope>
    <source>
        <strain evidence="1 2">36C6</strain>
    </source>
</reference>
<dbReference type="EMBL" id="MOBM01000002">
    <property type="protein sequence ID" value="RON19816.1"/>
    <property type="molecule type" value="Genomic_DNA"/>
</dbReference>
<evidence type="ECO:0000313" key="2">
    <source>
        <dbReference type="Proteomes" id="UP000284002"/>
    </source>
</evidence>
<dbReference type="AlphaFoldDB" id="A0A423I303"/>